<feature type="non-terminal residue" evidence="1">
    <location>
        <position position="153"/>
    </location>
</feature>
<evidence type="ECO:0000313" key="1">
    <source>
        <dbReference type="EMBL" id="MFC5401771.1"/>
    </source>
</evidence>
<gene>
    <name evidence="1" type="ORF">ACFPOF_03410</name>
</gene>
<proteinExistence type="predicted"/>
<dbReference type="RefSeq" id="WP_378129648.1">
    <property type="nucleotide sequence ID" value="NZ_JBHSMI010000006.1"/>
</dbReference>
<name>A0ABW0HKN3_9BACL</name>
<evidence type="ECO:0000313" key="2">
    <source>
        <dbReference type="Proteomes" id="UP001596113"/>
    </source>
</evidence>
<comment type="caution">
    <text evidence="1">The sequence shown here is derived from an EMBL/GenBank/DDBJ whole genome shotgun (WGS) entry which is preliminary data.</text>
</comment>
<dbReference type="EMBL" id="JBHSMI010000006">
    <property type="protein sequence ID" value="MFC5401771.1"/>
    <property type="molecule type" value="Genomic_DNA"/>
</dbReference>
<keyword evidence="2" id="KW-1185">Reference proteome</keyword>
<reference evidence="2" key="1">
    <citation type="journal article" date="2019" name="Int. J. Syst. Evol. Microbiol.">
        <title>The Global Catalogue of Microorganisms (GCM) 10K type strain sequencing project: providing services to taxonomists for standard genome sequencing and annotation.</title>
        <authorList>
            <consortium name="The Broad Institute Genomics Platform"/>
            <consortium name="The Broad Institute Genome Sequencing Center for Infectious Disease"/>
            <person name="Wu L."/>
            <person name="Ma J."/>
        </authorList>
    </citation>
    <scope>NUCLEOTIDE SEQUENCE [LARGE SCALE GENOMIC DNA]</scope>
    <source>
        <strain evidence="2">CGMCC 1.18575</strain>
    </source>
</reference>
<protein>
    <submittedName>
        <fullName evidence="1">Uncharacterized protein</fullName>
    </submittedName>
</protein>
<dbReference type="Proteomes" id="UP001596113">
    <property type="component" value="Unassembled WGS sequence"/>
</dbReference>
<accession>A0ABW0HKN3</accession>
<sequence>MKGLDLLLWLIQAAAQRGRKDTGAKMVGHAAMPNPVGRTERQEGHWRWRCSERQEGRPQRLTVIRIRCSCSQSDDRAEGRTSAAGCRRSGYAPSVVHPGVVFSSLDRRHGRGSPDPQQLLAMGDAWSVGETSATAAGIPDLLQAILQHGAWTS</sequence>
<organism evidence="1 2">
    <name type="scientific">Cohnella soli</name>
    <dbReference type="NCBI Taxonomy" id="425005"/>
    <lineage>
        <taxon>Bacteria</taxon>
        <taxon>Bacillati</taxon>
        <taxon>Bacillota</taxon>
        <taxon>Bacilli</taxon>
        <taxon>Bacillales</taxon>
        <taxon>Paenibacillaceae</taxon>
        <taxon>Cohnella</taxon>
    </lineage>
</organism>